<name>A0ABR6VZS7_9BACT</name>
<evidence type="ECO:0000256" key="1">
    <source>
        <dbReference type="SAM" id="MobiDB-lite"/>
    </source>
</evidence>
<dbReference type="PROSITE" id="PS51257">
    <property type="entry name" value="PROKAR_LIPOPROTEIN"/>
    <property type="match status" value="1"/>
</dbReference>
<accession>A0ABR6VZS7</accession>
<comment type="caution">
    <text evidence="2">The sequence shown here is derived from an EMBL/GenBank/DDBJ whole genome shotgun (WGS) entry which is preliminary data.</text>
</comment>
<dbReference type="EMBL" id="JACOAF010000044">
    <property type="protein sequence ID" value="MBC3542061.1"/>
    <property type="molecule type" value="Genomic_DNA"/>
</dbReference>
<organism evidence="2 3">
    <name type="scientific">Rufibacter sediminis</name>
    <dbReference type="NCBI Taxonomy" id="2762756"/>
    <lineage>
        <taxon>Bacteria</taxon>
        <taxon>Pseudomonadati</taxon>
        <taxon>Bacteroidota</taxon>
        <taxon>Cytophagia</taxon>
        <taxon>Cytophagales</taxon>
        <taxon>Hymenobacteraceae</taxon>
        <taxon>Rufibacter</taxon>
    </lineage>
</organism>
<protein>
    <recommendedName>
        <fullName evidence="4">Lipoprotein</fullName>
    </recommendedName>
</protein>
<evidence type="ECO:0000313" key="2">
    <source>
        <dbReference type="EMBL" id="MBC3542061.1"/>
    </source>
</evidence>
<sequence length="201" mass="22273">MKYIQLVLLIALIVSCSEKEAKQSQKEDSKIQADPIDKSTLESDTIKQNNHQPKDSIPEFAASTIKSISKEFSVDSTEFIEGDFNADNKEDFSARVTNLKNGKRGVIIIHNSATNDYQVFGAGKEVNGMDDLDWIDIFESIPKGETVASTLVDEKSGDIIGPDTKNAVQLKGNGVYMHVDESEGGGIIYWNGQKYVWLHIE</sequence>
<dbReference type="Proteomes" id="UP000659698">
    <property type="component" value="Unassembled WGS sequence"/>
</dbReference>
<gene>
    <name evidence="2" type="ORF">H7U12_20390</name>
</gene>
<feature type="region of interest" description="Disordered" evidence="1">
    <location>
        <begin position="20"/>
        <end position="57"/>
    </location>
</feature>
<feature type="compositionally biased region" description="Basic and acidic residues" evidence="1">
    <location>
        <begin position="20"/>
        <end position="45"/>
    </location>
</feature>
<proteinExistence type="predicted"/>
<reference evidence="2 3" key="1">
    <citation type="journal article" date="2019" name="Int. J. Syst. Evol. Microbiol.">
        <title>Rufibacter sediminis sp. nov., isolated from freshwater lake sediment.</title>
        <authorList>
            <person name="Qu J.H."/>
            <person name="Zhang L.J."/>
            <person name="Fu Y.H."/>
            <person name="Li H.F."/>
        </authorList>
    </citation>
    <scope>NUCLEOTIDE SEQUENCE [LARGE SCALE GENOMIC DNA]</scope>
    <source>
        <strain evidence="2 3">H-1</strain>
    </source>
</reference>
<evidence type="ECO:0000313" key="3">
    <source>
        <dbReference type="Proteomes" id="UP000659698"/>
    </source>
</evidence>
<keyword evidence="3" id="KW-1185">Reference proteome</keyword>
<dbReference type="RefSeq" id="WP_186641566.1">
    <property type="nucleotide sequence ID" value="NZ_JACOAF010000044.1"/>
</dbReference>
<evidence type="ECO:0008006" key="4">
    <source>
        <dbReference type="Google" id="ProtNLM"/>
    </source>
</evidence>